<protein>
    <submittedName>
        <fullName evidence="3">Uncharacterized protein</fullName>
    </submittedName>
</protein>
<dbReference type="EMBL" id="SNRW01018262">
    <property type="protein sequence ID" value="KAA6367510.1"/>
    <property type="molecule type" value="Genomic_DNA"/>
</dbReference>
<evidence type="ECO:0000256" key="2">
    <source>
        <dbReference type="SAM" id="Phobius"/>
    </source>
</evidence>
<dbReference type="AlphaFoldDB" id="A0A5J4UBC2"/>
<name>A0A5J4UBC2_9EUKA</name>
<evidence type="ECO:0000313" key="4">
    <source>
        <dbReference type="Proteomes" id="UP000324800"/>
    </source>
</evidence>
<evidence type="ECO:0000256" key="1">
    <source>
        <dbReference type="SAM" id="Coils"/>
    </source>
</evidence>
<keyword evidence="2" id="KW-0472">Membrane</keyword>
<feature type="transmembrane region" description="Helical" evidence="2">
    <location>
        <begin position="349"/>
        <end position="368"/>
    </location>
</feature>
<sequence>MSLLGLVGVTDFIALIGTGSALVLALYKTNRNSDDKHLENVMNYYTNFIQQLNDRNAHLNDKIIKLENRVDVMEVKYDDQEYEDEEKSCWNNDVSDAIDYQVKASDFYDLVNRHNIFFEANNTSPLIIAIKNDGICTGDYITLETYQDMWSRWYTYTQTYGKDPEYVLVNGKHQDDSSVPPINTGRGKEMWTASDSRWTRRTGYTNPIAQVNSYDCSVHSVMQVVYAMLGKDLSEQDMVNTALQNEWLNYSGASHYQLEQTLTHFSDNQLQISWVNFDTIGFEGIERLLDDPQRDFIVHGAIDCSDGYWGHYFLIRQSSYVLSRLSELRSICGAEQEHIISEDTFKNRVAWISQPSIALALIVLMAVFPNENTVGLFKDILLLIVGAIVGIVGGKQLAKEEVKEAKEEVKESKKEEEIKEKDEEEVAQIFYDCR</sequence>
<organism evidence="3 4">
    <name type="scientific">Streblomastix strix</name>
    <dbReference type="NCBI Taxonomy" id="222440"/>
    <lineage>
        <taxon>Eukaryota</taxon>
        <taxon>Metamonada</taxon>
        <taxon>Preaxostyla</taxon>
        <taxon>Oxymonadida</taxon>
        <taxon>Streblomastigidae</taxon>
        <taxon>Streblomastix</taxon>
    </lineage>
</organism>
<feature type="coiled-coil region" evidence="1">
    <location>
        <begin position="395"/>
        <end position="426"/>
    </location>
</feature>
<gene>
    <name evidence="3" type="ORF">EZS28_036964</name>
</gene>
<feature type="coiled-coil region" evidence="1">
    <location>
        <begin position="49"/>
        <end position="83"/>
    </location>
</feature>
<comment type="caution">
    <text evidence="3">The sequence shown here is derived from an EMBL/GenBank/DDBJ whole genome shotgun (WGS) entry which is preliminary data.</text>
</comment>
<accession>A0A5J4UBC2</accession>
<dbReference type="Proteomes" id="UP000324800">
    <property type="component" value="Unassembled WGS sequence"/>
</dbReference>
<feature type="transmembrane region" description="Helical" evidence="2">
    <location>
        <begin position="6"/>
        <end position="27"/>
    </location>
</feature>
<keyword evidence="2" id="KW-1133">Transmembrane helix</keyword>
<proteinExistence type="predicted"/>
<keyword evidence="2" id="KW-0812">Transmembrane</keyword>
<reference evidence="3 4" key="1">
    <citation type="submission" date="2019-03" db="EMBL/GenBank/DDBJ databases">
        <title>Single cell metagenomics reveals metabolic interactions within the superorganism composed of flagellate Streblomastix strix and complex community of Bacteroidetes bacteria on its surface.</title>
        <authorList>
            <person name="Treitli S.C."/>
            <person name="Kolisko M."/>
            <person name="Husnik F."/>
            <person name="Keeling P."/>
            <person name="Hampl V."/>
        </authorList>
    </citation>
    <scope>NUCLEOTIDE SEQUENCE [LARGE SCALE GENOMIC DNA]</scope>
    <source>
        <strain evidence="3">ST1C</strain>
    </source>
</reference>
<feature type="transmembrane region" description="Helical" evidence="2">
    <location>
        <begin position="380"/>
        <end position="398"/>
    </location>
</feature>
<keyword evidence="1" id="KW-0175">Coiled coil</keyword>
<evidence type="ECO:0000313" key="3">
    <source>
        <dbReference type="EMBL" id="KAA6367510.1"/>
    </source>
</evidence>